<dbReference type="OrthoDB" id="341259at2759"/>
<evidence type="ECO:0000256" key="1">
    <source>
        <dbReference type="ARBA" id="ARBA00022737"/>
    </source>
</evidence>
<dbReference type="InterPro" id="IPR036770">
    <property type="entry name" value="Ankyrin_rpt-contain_sf"/>
</dbReference>
<feature type="repeat" description="ANK" evidence="3">
    <location>
        <begin position="128"/>
        <end position="160"/>
    </location>
</feature>
<dbReference type="PANTHER" id="PTHR24129">
    <property type="entry name" value="ANKYCORBIN"/>
    <property type="match status" value="1"/>
</dbReference>
<dbReference type="RefSeq" id="XP_020904605.1">
    <property type="nucleotide sequence ID" value="XM_021048946.1"/>
</dbReference>
<dbReference type="InterPro" id="IPR002110">
    <property type="entry name" value="Ankyrin_rpt"/>
</dbReference>
<dbReference type="Pfam" id="PF12796">
    <property type="entry name" value="Ank_2"/>
    <property type="match status" value="1"/>
</dbReference>
<evidence type="ECO:0000313" key="4">
    <source>
        <dbReference type="EnsemblMetazoa" id="XP_020904605.1"/>
    </source>
</evidence>
<dbReference type="GO" id="GO:0003779">
    <property type="term" value="F:actin binding"/>
    <property type="evidence" value="ECO:0007669"/>
    <property type="project" value="InterPro"/>
</dbReference>
<dbReference type="PROSITE" id="PS50297">
    <property type="entry name" value="ANK_REP_REGION"/>
    <property type="match status" value="1"/>
</dbReference>
<keyword evidence="5" id="KW-1185">Reference proteome</keyword>
<evidence type="ECO:0000256" key="3">
    <source>
        <dbReference type="PROSITE-ProRule" id="PRU00023"/>
    </source>
</evidence>
<evidence type="ECO:0000313" key="5">
    <source>
        <dbReference type="Proteomes" id="UP000887567"/>
    </source>
</evidence>
<dbReference type="AlphaFoldDB" id="A0A913XHP6"/>
<dbReference type="PANTHER" id="PTHR24129:SF2">
    <property type="entry name" value="DUF3447 DOMAIN-CONTAINING PROTEIN"/>
    <property type="match status" value="1"/>
</dbReference>
<dbReference type="OMA" id="NDEWSKY"/>
<organism evidence="4 5">
    <name type="scientific">Exaiptasia diaphana</name>
    <name type="common">Tropical sea anemone</name>
    <name type="synonym">Aiptasia pulchella</name>
    <dbReference type="NCBI Taxonomy" id="2652724"/>
    <lineage>
        <taxon>Eukaryota</taxon>
        <taxon>Metazoa</taxon>
        <taxon>Cnidaria</taxon>
        <taxon>Anthozoa</taxon>
        <taxon>Hexacorallia</taxon>
        <taxon>Actiniaria</taxon>
        <taxon>Aiptasiidae</taxon>
        <taxon>Exaiptasia</taxon>
    </lineage>
</organism>
<dbReference type="GeneID" id="110242899"/>
<dbReference type="Gene3D" id="1.25.40.20">
    <property type="entry name" value="Ankyrin repeat-containing domain"/>
    <property type="match status" value="1"/>
</dbReference>
<feature type="repeat" description="ANK" evidence="3">
    <location>
        <begin position="61"/>
        <end position="93"/>
    </location>
</feature>
<dbReference type="Proteomes" id="UP000887567">
    <property type="component" value="Unplaced"/>
</dbReference>
<dbReference type="SMART" id="SM00248">
    <property type="entry name" value="ANK"/>
    <property type="match status" value="3"/>
</dbReference>
<dbReference type="PROSITE" id="PS50088">
    <property type="entry name" value="ANK_REPEAT"/>
    <property type="match status" value="2"/>
</dbReference>
<accession>A0A913XHP6</accession>
<protein>
    <submittedName>
        <fullName evidence="4">Uncharacterized protein</fullName>
    </submittedName>
</protein>
<proteinExistence type="predicted"/>
<reference evidence="4" key="1">
    <citation type="submission" date="2022-11" db="UniProtKB">
        <authorList>
            <consortium name="EnsemblMetazoa"/>
        </authorList>
    </citation>
    <scope>IDENTIFICATION</scope>
</reference>
<keyword evidence="1" id="KW-0677">Repeat</keyword>
<sequence length="187" mass="21149">MKKIKGRLVKRASQTQLNIDSNDEWSKYDERLFEYIQQDNLTKLKSTLLKKGISVVKLSPIGTTAVHFACEKQNPQCLEVLLNEQPDLSVLDKTGCHALSVAAKVGSLECMRQLLQYNSEIITLQDYHKKTALHYAAGKGHFECVQLLLENTDNLDIRDKVSLINILISMTYRRTLFGHVITAVSIS</sequence>
<evidence type="ECO:0000256" key="2">
    <source>
        <dbReference type="ARBA" id="ARBA00023054"/>
    </source>
</evidence>
<dbReference type="SUPFAM" id="SSF48403">
    <property type="entry name" value="Ankyrin repeat"/>
    <property type="match status" value="1"/>
</dbReference>
<keyword evidence="3" id="KW-0040">ANK repeat</keyword>
<name>A0A913XHP6_EXADI</name>
<keyword evidence="2" id="KW-0175">Coiled coil</keyword>
<dbReference type="KEGG" id="epa:110242899"/>
<dbReference type="EnsemblMetazoa" id="XM_021048946.1">
    <property type="protein sequence ID" value="XP_020904605.1"/>
    <property type="gene ID" value="LOC110242899"/>
</dbReference>
<dbReference type="InterPro" id="IPR042420">
    <property type="entry name" value="RAI14/UACA"/>
</dbReference>